<accession>A0A1N7G4U1</accession>
<dbReference type="EMBL" id="FTNU01000023">
    <property type="protein sequence ID" value="SIS07568.1"/>
    <property type="molecule type" value="Genomic_DNA"/>
</dbReference>
<evidence type="ECO:0000256" key="3">
    <source>
        <dbReference type="ARBA" id="ARBA00038412"/>
    </source>
</evidence>
<keyword evidence="1" id="KW-0540">Nuclease</keyword>
<dbReference type="GO" id="GO:0003676">
    <property type="term" value="F:nucleic acid binding"/>
    <property type="evidence" value="ECO:0007669"/>
    <property type="project" value="InterPro"/>
</dbReference>
<dbReference type="PANTHER" id="PTHR41286:SF1">
    <property type="entry name" value="HNH NUCLEASE YAJD-RELATED"/>
    <property type="match status" value="1"/>
</dbReference>
<dbReference type="GO" id="GO:0016787">
    <property type="term" value="F:hydrolase activity"/>
    <property type="evidence" value="ECO:0007669"/>
    <property type="project" value="UniProtKB-KW"/>
</dbReference>
<dbReference type="InterPro" id="IPR002711">
    <property type="entry name" value="HNH"/>
</dbReference>
<dbReference type="SMART" id="SM00507">
    <property type="entry name" value="HNHc"/>
    <property type="match status" value="1"/>
</dbReference>
<dbReference type="Pfam" id="PF01844">
    <property type="entry name" value="HNH"/>
    <property type="match status" value="1"/>
</dbReference>
<evidence type="ECO:0000256" key="4">
    <source>
        <dbReference type="ARBA" id="ARBA00040194"/>
    </source>
</evidence>
<evidence type="ECO:0000313" key="6">
    <source>
        <dbReference type="EMBL" id="SIS07568.1"/>
    </source>
</evidence>
<dbReference type="GO" id="GO:0004519">
    <property type="term" value="F:endonuclease activity"/>
    <property type="evidence" value="ECO:0007669"/>
    <property type="project" value="InterPro"/>
</dbReference>
<dbReference type="Gene3D" id="1.10.30.50">
    <property type="match status" value="1"/>
</dbReference>
<dbReference type="GO" id="GO:0005829">
    <property type="term" value="C:cytosol"/>
    <property type="evidence" value="ECO:0007669"/>
    <property type="project" value="TreeGrafter"/>
</dbReference>
<feature type="domain" description="HNH nuclease" evidence="5">
    <location>
        <begin position="32"/>
        <end position="86"/>
    </location>
</feature>
<dbReference type="CDD" id="cd00085">
    <property type="entry name" value="HNHc"/>
    <property type="match status" value="1"/>
</dbReference>
<comment type="similarity">
    <text evidence="3">Belongs to the HNH nuclease family.</text>
</comment>
<dbReference type="GO" id="GO:0008270">
    <property type="term" value="F:zinc ion binding"/>
    <property type="evidence" value="ECO:0007669"/>
    <property type="project" value="InterPro"/>
</dbReference>
<dbReference type="AlphaFoldDB" id="A0A1N7G4U1"/>
<sequence length="99" mass="11226">MQGYCDTHAHLRYNWRHTRSASERGYGSAWRRLRAQILQRDNYLCQACKANGRYTTATDVDHIQAKAHGGTDSPDNLQSLCRACHKSKTATEGRAGKKF</sequence>
<gene>
    <name evidence="6" type="ORF">SAMN02745664_12331</name>
</gene>
<evidence type="ECO:0000313" key="7">
    <source>
        <dbReference type="Proteomes" id="UP000187495"/>
    </source>
</evidence>
<protein>
    <recommendedName>
        <fullName evidence="4">Putative HNH nuclease YajD</fullName>
    </recommendedName>
</protein>
<evidence type="ECO:0000256" key="2">
    <source>
        <dbReference type="ARBA" id="ARBA00022801"/>
    </source>
</evidence>
<organism evidence="6 7">
    <name type="scientific">Moraxella cuniculi DSM 21768</name>
    <dbReference type="NCBI Taxonomy" id="1122245"/>
    <lineage>
        <taxon>Bacteria</taxon>
        <taxon>Pseudomonadati</taxon>
        <taxon>Pseudomonadota</taxon>
        <taxon>Gammaproteobacteria</taxon>
        <taxon>Moraxellales</taxon>
        <taxon>Moraxellaceae</taxon>
        <taxon>Moraxella</taxon>
    </lineage>
</organism>
<dbReference type="Proteomes" id="UP000187495">
    <property type="component" value="Unassembled WGS sequence"/>
</dbReference>
<keyword evidence="2" id="KW-0378">Hydrolase</keyword>
<dbReference type="STRING" id="34061.B0189_09645"/>
<dbReference type="InterPro" id="IPR003615">
    <property type="entry name" value="HNH_nuc"/>
</dbReference>
<reference evidence="7" key="1">
    <citation type="submission" date="2017-01" db="EMBL/GenBank/DDBJ databases">
        <authorList>
            <person name="Varghese N."/>
            <person name="Submissions S."/>
        </authorList>
    </citation>
    <scope>NUCLEOTIDE SEQUENCE [LARGE SCALE GENOMIC DNA]</scope>
    <source>
        <strain evidence="7">DSM 21768</strain>
    </source>
</reference>
<proteinExistence type="inferred from homology"/>
<evidence type="ECO:0000259" key="5">
    <source>
        <dbReference type="SMART" id="SM00507"/>
    </source>
</evidence>
<dbReference type="PANTHER" id="PTHR41286">
    <property type="entry name" value="HNH NUCLEASE YAJD-RELATED"/>
    <property type="match status" value="1"/>
</dbReference>
<name>A0A1N7G4U1_9GAMM</name>
<evidence type="ECO:0000256" key="1">
    <source>
        <dbReference type="ARBA" id="ARBA00022722"/>
    </source>
</evidence>
<keyword evidence="7" id="KW-1185">Reference proteome</keyword>